<dbReference type="PROSITE" id="PS51126">
    <property type="entry name" value="DILUTE"/>
    <property type="match status" value="1"/>
</dbReference>
<dbReference type="Proteomes" id="UP001151760">
    <property type="component" value="Unassembled WGS sequence"/>
</dbReference>
<reference evidence="4" key="1">
    <citation type="journal article" date="2022" name="Int. J. Mol. Sci.">
        <title>Draft Genome of Tanacetum Coccineum: Genomic Comparison of Closely Related Tanacetum-Family Plants.</title>
        <authorList>
            <person name="Yamashiro T."/>
            <person name="Shiraishi A."/>
            <person name="Nakayama K."/>
            <person name="Satake H."/>
        </authorList>
    </citation>
    <scope>NUCLEOTIDE SEQUENCE</scope>
</reference>
<protein>
    <submittedName>
        <fullName evidence="4">Nucleolar protein gar2-related protein</fullName>
    </submittedName>
</protein>
<feature type="region of interest" description="Disordered" evidence="2">
    <location>
        <begin position="1"/>
        <end position="164"/>
    </location>
</feature>
<evidence type="ECO:0000313" key="5">
    <source>
        <dbReference type="Proteomes" id="UP001151760"/>
    </source>
</evidence>
<feature type="compositionally biased region" description="Basic and acidic residues" evidence="2">
    <location>
        <begin position="1"/>
        <end position="11"/>
    </location>
</feature>
<evidence type="ECO:0000256" key="1">
    <source>
        <dbReference type="SAM" id="Coils"/>
    </source>
</evidence>
<reference evidence="4" key="2">
    <citation type="submission" date="2022-01" db="EMBL/GenBank/DDBJ databases">
        <authorList>
            <person name="Yamashiro T."/>
            <person name="Shiraishi A."/>
            <person name="Satake H."/>
            <person name="Nakayama K."/>
        </authorList>
    </citation>
    <scope>NUCLEOTIDE SEQUENCE</scope>
</reference>
<feature type="compositionally biased region" description="Basic and acidic residues" evidence="2">
    <location>
        <begin position="22"/>
        <end position="47"/>
    </location>
</feature>
<dbReference type="InterPro" id="IPR021827">
    <property type="entry name" value="Nup186/Nup192/Nup205"/>
</dbReference>
<dbReference type="PANTHER" id="PTHR31344:SF11">
    <property type="entry name" value="NUCLEOLAR PROTEIN GAR2-LIKE PROTEIN"/>
    <property type="match status" value="1"/>
</dbReference>
<feature type="compositionally biased region" description="Polar residues" evidence="2">
    <location>
        <begin position="131"/>
        <end position="141"/>
    </location>
</feature>
<sequence>MSSMKQTDKKRSPANTQTRRPSRVESRETKLQQEKSIKTLRSNEAKPNRPTTRVNSGNAANNRIKNTKANQVHEKLVTDTVSKFRQIKPSTDLDKEQNDDRDESDSETVTDSTSSSSDSRATEDDKVDTASIVSHESNISKNLKGFKVRPKSPSTPSSISSEVFDGQDFGESEEVNILDEVSKGVQTDDETPDVVENTKDEEKEALDLMIAQMEMRIGQLEDELREVAALEVSLYSAVQDHASSTHELHMPAHRLSKLYIHAGKHLSQEKHNMISKNIVSGLVMISNSCGNDVPRLTFWLSNIIVLREIIAQTFETRQTNDTDLTSELQKIESGIFSRIVESIWLQTLMPDMLKNERKGKLMGPSGDQQQNNISINIWQNALNDAFKRLCPVRAVGHECGCLPVLAKRVMQQCVARLDVAMFNAIVRESANEIPTGHVSDPITEFSVLPIPAGDLSFGSGAQLQKAVGTWSKWLNDRFSVDTNADNTANENNTSTSEVKWFDHLNSLSHLLMVPKDMLTDKSIRAEVCPLINLMLLKRILRNFTPDEFCPDPVPNTILEEIDAESMNENRLSEEDSGSFPYATETTVYKPPSSISKRYMNHVEPVNGNISSYVGANARADMEGVKVQWLAWFDFKLNLIKETGNSKAITNGESMYSLVYYAKSIALCRYIGLDQLVITLVSGVRGQGFDPHALQGRRSFSTFGRTGTSLSTLGPQTSYSHTDKWHCHGRKLYLLGLLKEHKLDA</sequence>
<dbReference type="PANTHER" id="PTHR31344">
    <property type="entry name" value="NUCLEAR PORE COMPLEX PROTEIN NUP205"/>
    <property type="match status" value="1"/>
</dbReference>
<name>A0ABQ5C3J7_9ASTR</name>
<feature type="compositionally biased region" description="Acidic residues" evidence="2">
    <location>
        <begin position="99"/>
        <end position="108"/>
    </location>
</feature>
<evidence type="ECO:0000256" key="2">
    <source>
        <dbReference type="SAM" id="MobiDB-lite"/>
    </source>
</evidence>
<keyword evidence="1" id="KW-0175">Coiled coil</keyword>
<evidence type="ECO:0000313" key="4">
    <source>
        <dbReference type="EMBL" id="GJT20672.1"/>
    </source>
</evidence>
<proteinExistence type="predicted"/>
<organism evidence="4 5">
    <name type="scientific">Tanacetum coccineum</name>
    <dbReference type="NCBI Taxonomy" id="301880"/>
    <lineage>
        <taxon>Eukaryota</taxon>
        <taxon>Viridiplantae</taxon>
        <taxon>Streptophyta</taxon>
        <taxon>Embryophyta</taxon>
        <taxon>Tracheophyta</taxon>
        <taxon>Spermatophyta</taxon>
        <taxon>Magnoliopsida</taxon>
        <taxon>eudicotyledons</taxon>
        <taxon>Gunneridae</taxon>
        <taxon>Pentapetalae</taxon>
        <taxon>asterids</taxon>
        <taxon>campanulids</taxon>
        <taxon>Asterales</taxon>
        <taxon>Asteraceae</taxon>
        <taxon>Asteroideae</taxon>
        <taxon>Anthemideae</taxon>
        <taxon>Anthemidinae</taxon>
        <taxon>Tanacetum</taxon>
    </lineage>
</organism>
<feature type="compositionally biased region" description="Low complexity" evidence="2">
    <location>
        <begin position="109"/>
        <end position="119"/>
    </location>
</feature>
<feature type="compositionally biased region" description="Low complexity" evidence="2">
    <location>
        <begin position="151"/>
        <end position="161"/>
    </location>
</feature>
<accession>A0ABQ5C3J7</accession>
<feature type="compositionally biased region" description="Polar residues" evidence="2">
    <location>
        <begin position="49"/>
        <end position="70"/>
    </location>
</feature>
<dbReference type="Pfam" id="PF01843">
    <property type="entry name" value="DIL"/>
    <property type="match status" value="1"/>
</dbReference>
<gene>
    <name evidence="4" type="ORF">Tco_0890609</name>
</gene>
<dbReference type="EMBL" id="BQNB010013824">
    <property type="protein sequence ID" value="GJT20672.1"/>
    <property type="molecule type" value="Genomic_DNA"/>
</dbReference>
<feature type="coiled-coil region" evidence="1">
    <location>
        <begin position="203"/>
        <end position="230"/>
    </location>
</feature>
<feature type="domain" description="Dilute" evidence="3">
    <location>
        <begin position="272"/>
        <end position="568"/>
    </location>
</feature>
<dbReference type="InterPro" id="IPR002710">
    <property type="entry name" value="Dilute_dom"/>
</dbReference>
<evidence type="ECO:0000259" key="3">
    <source>
        <dbReference type="PROSITE" id="PS51126"/>
    </source>
</evidence>
<keyword evidence="5" id="KW-1185">Reference proteome</keyword>
<comment type="caution">
    <text evidence="4">The sequence shown here is derived from an EMBL/GenBank/DDBJ whole genome shotgun (WGS) entry which is preliminary data.</text>
</comment>